<comment type="catalytic activity">
    <reaction evidence="1">
        <text>Release of an N-terminal amino acid, Xaa-|-Yaa- from a peptide, amide or arylamide. Xaa is preferably Ala, but may be most amino acids including Pro (slow action). When a terminal hydrophobic residue is followed by a prolyl residue, the two may be released as an intact Xaa-Pro dipeptide.</text>
        <dbReference type="EC" id="3.4.11.2"/>
    </reaction>
</comment>
<dbReference type="Gene3D" id="2.60.40.1730">
    <property type="entry name" value="tricorn interacting facor f3 domain"/>
    <property type="match status" value="1"/>
</dbReference>
<evidence type="ECO:0000256" key="6">
    <source>
        <dbReference type="ARBA" id="ARBA00022438"/>
    </source>
</evidence>
<dbReference type="PRINTS" id="PR00756">
    <property type="entry name" value="ALADIPTASE"/>
</dbReference>
<evidence type="ECO:0000256" key="12">
    <source>
        <dbReference type="NCBIfam" id="TIGR02414"/>
    </source>
</evidence>
<dbReference type="Pfam" id="PF01433">
    <property type="entry name" value="Peptidase_M1"/>
    <property type="match status" value="1"/>
</dbReference>
<evidence type="ECO:0000313" key="19">
    <source>
        <dbReference type="Proteomes" id="UP001595462"/>
    </source>
</evidence>
<evidence type="ECO:0000256" key="8">
    <source>
        <dbReference type="ARBA" id="ARBA00022723"/>
    </source>
</evidence>
<dbReference type="GO" id="GO:0016285">
    <property type="term" value="F:alanyl aminopeptidase activity"/>
    <property type="evidence" value="ECO:0007669"/>
    <property type="project" value="UniProtKB-EC"/>
</dbReference>
<keyword evidence="7" id="KW-0645">Protease</keyword>
<evidence type="ECO:0000256" key="3">
    <source>
        <dbReference type="ARBA" id="ARBA00010136"/>
    </source>
</evidence>
<keyword evidence="9 18" id="KW-0378">Hydrolase</keyword>
<dbReference type="CDD" id="cd09600">
    <property type="entry name" value="M1_APN"/>
    <property type="match status" value="1"/>
</dbReference>
<dbReference type="Pfam" id="PF11940">
    <property type="entry name" value="DUF3458"/>
    <property type="match status" value="1"/>
</dbReference>
<dbReference type="InterPro" id="IPR035414">
    <property type="entry name" value="Peptidase_M1_pepN_Ig-like"/>
</dbReference>
<protein>
    <recommendedName>
        <fullName evidence="5 12">Aminopeptidase N</fullName>
        <ecNumber evidence="4 12">3.4.11.2</ecNumber>
    </recommendedName>
</protein>
<accession>A0ABV7EUF4</accession>
<evidence type="ECO:0000256" key="4">
    <source>
        <dbReference type="ARBA" id="ARBA00012564"/>
    </source>
</evidence>
<dbReference type="Pfam" id="PF17900">
    <property type="entry name" value="Peptidase_M1_N"/>
    <property type="match status" value="1"/>
</dbReference>
<dbReference type="RefSeq" id="WP_380691150.1">
    <property type="nucleotide sequence ID" value="NZ_JBHRSS010000008.1"/>
</dbReference>
<keyword evidence="10" id="KW-0862">Zinc</keyword>
<feature type="region of interest" description="Disordered" evidence="13">
    <location>
        <begin position="1"/>
        <end position="31"/>
    </location>
</feature>
<dbReference type="SUPFAM" id="SSF63737">
    <property type="entry name" value="Leukotriene A4 hydrolase N-terminal domain"/>
    <property type="match status" value="1"/>
</dbReference>
<dbReference type="InterPro" id="IPR014782">
    <property type="entry name" value="Peptidase_M1_dom"/>
</dbReference>
<dbReference type="InterPro" id="IPR001930">
    <property type="entry name" value="Peptidase_M1"/>
</dbReference>
<dbReference type="InterPro" id="IPR045357">
    <property type="entry name" value="Aminopeptidase_N-like_N"/>
</dbReference>
<dbReference type="InterPro" id="IPR027268">
    <property type="entry name" value="Peptidase_M4/M1_CTD_sf"/>
</dbReference>
<dbReference type="EMBL" id="JBHRSS010000008">
    <property type="protein sequence ID" value="MFC3105614.1"/>
    <property type="molecule type" value="Genomic_DNA"/>
</dbReference>
<evidence type="ECO:0000259" key="16">
    <source>
        <dbReference type="Pfam" id="PF17432"/>
    </source>
</evidence>
<dbReference type="EC" id="3.4.11.2" evidence="4 12"/>
<keyword evidence="19" id="KW-1185">Reference proteome</keyword>
<evidence type="ECO:0000256" key="2">
    <source>
        <dbReference type="ARBA" id="ARBA00001947"/>
    </source>
</evidence>
<comment type="cofactor">
    <cofactor evidence="2">
        <name>Zn(2+)</name>
        <dbReference type="ChEBI" id="CHEBI:29105"/>
    </cofactor>
</comment>
<feature type="domain" description="Aminopeptidase N-like N-terminal" evidence="17">
    <location>
        <begin position="53"/>
        <end position="218"/>
    </location>
</feature>
<dbReference type="InterPro" id="IPR037144">
    <property type="entry name" value="Peptidase_M1_pepN_C_sf"/>
</dbReference>
<evidence type="ECO:0000256" key="10">
    <source>
        <dbReference type="ARBA" id="ARBA00022833"/>
    </source>
</evidence>
<dbReference type="PANTHER" id="PTHR46322">
    <property type="entry name" value="PUROMYCIN-SENSITIVE AMINOPEPTIDASE"/>
    <property type="match status" value="1"/>
</dbReference>
<dbReference type="InterPro" id="IPR012779">
    <property type="entry name" value="Peptidase_M1_pepN"/>
</dbReference>
<name>A0ABV7EUF4_9GAMM</name>
<organism evidence="18 19">
    <name type="scientific">Salinisphaera aquimarina</name>
    <dbReference type="NCBI Taxonomy" id="2094031"/>
    <lineage>
        <taxon>Bacteria</taxon>
        <taxon>Pseudomonadati</taxon>
        <taxon>Pseudomonadota</taxon>
        <taxon>Gammaproteobacteria</taxon>
        <taxon>Salinisphaerales</taxon>
        <taxon>Salinisphaeraceae</taxon>
        <taxon>Salinisphaera</taxon>
    </lineage>
</organism>
<dbReference type="SUPFAM" id="SSF55486">
    <property type="entry name" value="Metalloproteases ('zincins'), catalytic domain"/>
    <property type="match status" value="1"/>
</dbReference>
<feature type="domain" description="Peptidase M1 alanyl aminopeptidase C-terminal" evidence="16">
    <location>
        <begin position="571"/>
        <end position="891"/>
    </location>
</feature>
<dbReference type="Gene3D" id="2.60.40.1840">
    <property type="match status" value="1"/>
</dbReference>
<dbReference type="InterPro" id="IPR038438">
    <property type="entry name" value="PepN_Ig-like_sf"/>
</dbReference>
<dbReference type="Gene3D" id="1.10.390.10">
    <property type="entry name" value="Neutral Protease Domain 2"/>
    <property type="match status" value="1"/>
</dbReference>
<evidence type="ECO:0000256" key="9">
    <source>
        <dbReference type="ARBA" id="ARBA00022801"/>
    </source>
</evidence>
<evidence type="ECO:0000256" key="5">
    <source>
        <dbReference type="ARBA" id="ARBA00015611"/>
    </source>
</evidence>
<evidence type="ECO:0000256" key="7">
    <source>
        <dbReference type="ARBA" id="ARBA00022670"/>
    </source>
</evidence>
<dbReference type="Gene3D" id="3.30.2010.30">
    <property type="match status" value="1"/>
</dbReference>
<dbReference type="Pfam" id="PF17432">
    <property type="entry name" value="DUF3458_C"/>
    <property type="match status" value="1"/>
</dbReference>
<evidence type="ECO:0000259" key="14">
    <source>
        <dbReference type="Pfam" id="PF01433"/>
    </source>
</evidence>
<dbReference type="InterPro" id="IPR042097">
    <property type="entry name" value="Aminopeptidase_N-like_N_sf"/>
</dbReference>
<keyword evidence="6 18" id="KW-0031">Aminopeptidase</keyword>
<evidence type="ECO:0000256" key="1">
    <source>
        <dbReference type="ARBA" id="ARBA00000098"/>
    </source>
</evidence>
<dbReference type="Gene3D" id="1.25.50.10">
    <property type="entry name" value="Peptidase M1, alanyl aminopeptidase, C-terminal domain"/>
    <property type="match status" value="1"/>
</dbReference>
<evidence type="ECO:0000259" key="17">
    <source>
        <dbReference type="Pfam" id="PF17900"/>
    </source>
</evidence>
<keyword evidence="8" id="KW-0479">Metal-binding</keyword>
<reference evidence="19" key="1">
    <citation type="journal article" date="2019" name="Int. J. Syst. Evol. Microbiol.">
        <title>The Global Catalogue of Microorganisms (GCM) 10K type strain sequencing project: providing services to taxonomists for standard genome sequencing and annotation.</title>
        <authorList>
            <consortium name="The Broad Institute Genomics Platform"/>
            <consortium name="The Broad Institute Genome Sequencing Center for Infectious Disease"/>
            <person name="Wu L."/>
            <person name="Ma J."/>
        </authorList>
    </citation>
    <scope>NUCLEOTIDE SEQUENCE [LARGE SCALE GENOMIC DNA]</scope>
    <source>
        <strain evidence="19">KCTC 52640</strain>
    </source>
</reference>
<feature type="domain" description="Peptidase M1 membrane alanine aminopeptidase" evidence="14">
    <location>
        <begin position="258"/>
        <end position="471"/>
    </location>
</feature>
<dbReference type="NCBIfam" id="TIGR02414">
    <property type="entry name" value="pepN_proteo"/>
    <property type="match status" value="1"/>
</dbReference>
<evidence type="ECO:0000256" key="11">
    <source>
        <dbReference type="ARBA" id="ARBA00023049"/>
    </source>
</evidence>
<feature type="domain" description="Peptidase M1 alanyl aminopeptidase Ig-like fold" evidence="15">
    <location>
        <begin position="476"/>
        <end position="567"/>
    </location>
</feature>
<gene>
    <name evidence="18" type="primary">pepN</name>
    <name evidence="18" type="ORF">ACFOSU_17210</name>
</gene>
<dbReference type="PANTHER" id="PTHR46322:SF1">
    <property type="entry name" value="PUROMYCIN-SENSITIVE AMINOPEPTIDASE"/>
    <property type="match status" value="1"/>
</dbReference>
<evidence type="ECO:0000259" key="15">
    <source>
        <dbReference type="Pfam" id="PF11940"/>
    </source>
</evidence>
<dbReference type="Proteomes" id="UP001595462">
    <property type="component" value="Unassembled WGS sequence"/>
</dbReference>
<keyword evidence="11" id="KW-0482">Metalloprotease</keyword>
<sequence length="894" mass="98910">MAASGDRLAAMADASGHRRHPTIQEQDDMTANTQRKYRADYQPPAYLIDDVALDFDIRDTGTRVRGQYQVRRNPDAAGAAALQLDGRDMQLHSVAIDGRALGADEYELGEHALVIAAPPSQFSLTIENEIDPEHNLALEGLYRSGDILCTQCEATGFSRITYFPDRPDVMSRYTTRIEADADQYPVLLANGNCVESGDAGAGRHYAVFEDPFAKPCYLFALVAGDLGMIRDSYTTASGREVDLRLYTEHGNEDQCDHAMASLKQAMAWDEDTYGLEYDLDSYVTVAVGSFNMGAMENKGLNVFNTACIFARADTATDGDFALVRDVVAHEYFHNYTGNRVTCRDWFQLSLKEGLTVYREHQFAIDQGSPGVTRIGQVRTIREVQFPEDGGPRAHPVRPESYVEMNNFYTITVYEKGAEVIRMIAQMAGRDAFLRAVRHYLDKHDGQAVTIEDFVVAMEESTGLDLDQFRRWYAQAGTPRLTLTTEFDQNQLRVRLTQSTPATPDQSEKQPFDIPVALAMFDAQGLPVGEPQVLRLNQAEQQWQFDGFDAQPTISALRGFTAPVKLDYPQSDAELARLMAFDSDPVSRWDAAQALYLNTLVADARARGADQPPAAAPQALFDAIESLLATPPDDRALLAEMLTLPSETRIGEQFDATDVFAVNGARRALKQEIARRFTGLFETLRDAHAASGPYVFDVAESGRRRVFALALDYLAAIDAPGIRDHALAVYNDADNMTDRMAALGALRDLTGDARTRAMTDFAERWADYPLVMDKWLRLQASTRRDDAIAQVRALLEDARFDFTNPNRVRALLGGFARGNGEAFHHADGQGYQLLADEILRLDRLNPQLAAALAGLLAPWRRYASPQGTAMREQLTRLAASDLSANTGEIVAAGLA</sequence>
<dbReference type="InterPro" id="IPR024601">
    <property type="entry name" value="Peptidase_M1_pepN_C"/>
</dbReference>
<evidence type="ECO:0000256" key="13">
    <source>
        <dbReference type="SAM" id="MobiDB-lite"/>
    </source>
</evidence>
<comment type="caution">
    <text evidence="18">The sequence shown here is derived from an EMBL/GenBank/DDBJ whole genome shotgun (WGS) entry which is preliminary data.</text>
</comment>
<proteinExistence type="inferred from homology"/>
<evidence type="ECO:0000313" key="18">
    <source>
        <dbReference type="EMBL" id="MFC3105614.1"/>
    </source>
</evidence>
<comment type="similarity">
    <text evidence="3">Belongs to the peptidase M1 family.</text>
</comment>